<feature type="domain" description="Guanylate cyclase" evidence="7">
    <location>
        <begin position="501"/>
        <end position="633"/>
    </location>
</feature>
<evidence type="ECO:0000256" key="1">
    <source>
        <dbReference type="ARBA" id="ARBA00004196"/>
    </source>
</evidence>
<gene>
    <name evidence="8" type="ORF">MNBD_GAMMA09-3152</name>
</gene>
<dbReference type="EMBL" id="UOFI01000132">
    <property type="protein sequence ID" value="VAW68507.1"/>
    <property type="molecule type" value="Genomic_DNA"/>
</dbReference>
<dbReference type="InterPro" id="IPR050697">
    <property type="entry name" value="Adenylyl/Guanylyl_Cyclase_3/4"/>
</dbReference>
<accession>A0A3B0XYW7</accession>
<dbReference type="GO" id="GO:0035556">
    <property type="term" value="P:intracellular signal transduction"/>
    <property type="evidence" value="ECO:0007669"/>
    <property type="project" value="InterPro"/>
</dbReference>
<feature type="transmembrane region" description="Helical" evidence="6">
    <location>
        <begin position="410"/>
        <end position="430"/>
    </location>
</feature>
<proteinExistence type="predicted"/>
<dbReference type="Pfam" id="PF05226">
    <property type="entry name" value="CHASE2"/>
    <property type="match status" value="1"/>
</dbReference>
<dbReference type="SUPFAM" id="SSF55073">
    <property type="entry name" value="Nucleotide cyclase"/>
    <property type="match status" value="1"/>
</dbReference>
<keyword evidence="3 6" id="KW-0812">Transmembrane</keyword>
<organism evidence="8">
    <name type="scientific">hydrothermal vent metagenome</name>
    <dbReference type="NCBI Taxonomy" id="652676"/>
    <lineage>
        <taxon>unclassified sequences</taxon>
        <taxon>metagenomes</taxon>
        <taxon>ecological metagenomes</taxon>
    </lineage>
</organism>
<evidence type="ECO:0000256" key="5">
    <source>
        <dbReference type="ARBA" id="ARBA00023136"/>
    </source>
</evidence>
<dbReference type="InterPro" id="IPR029787">
    <property type="entry name" value="Nucleotide_cyclase"/>
</dbReference>
<dbReference type="PROSITE" id="PS50125">
    <property type="entry name" value="GUANYLATE_CYCLASE_2"/>
    <property type="match status" value="1"/>
</dbReference>
<dbReference type="InterPro" id="IPR007890">
    <property type="entry name" value="CHASE2"/>
</dbReference>
<dbReference type="GO" id="GO:0004016">
    <property type="term" value="F:adenylate cyclase activity"/>
    <property type="evidence" value="ECO:0007669"/>
    <property type="project" value="UniProtKB-EC"/>
</dbReference>
<feature type="transmembrane region" description="Helical" evidence="6">
    <location>
        <begin position="383"/>
        <end position="403"/>
    </location>
</feature>
<dbReference type="InterPro" id="IPR001054">
    <property type="entry name" value="A/G_cyclase"/>
</dbReference>
<dbReference type="PANTHER" id="PTHR43081">
    <property type="entry name" value="ADENYLATE CYCLASE, TERMINAL-DIFFERENTIATION SPECIFIC-RELATED"/>
    <property type="match status" value="1"/>
</dbReference>
<name>A0A3B0XYW7_9ZZZZ</name>
<dbReference type="Pfam" id="PF00211">
    <property type="entry name" value="Guanylate_cyc"/>
    <property type="match status" value="1"/>
</dbReference>
<protein>
    <submittedName>
        <fullName evidence="8">Adenylate cyclase</fullName>
        <ecNumber evidence="8">4.6.1.1</ecNumber>
    </submittedName>
</protein>
<dbReference type="FunFam" id="3.30.70.1230:FF:000016">
    <property type="entry name" value="Adenylate/guanylate cyclase domain-containing protein"/>
    <property type="match status" value="1"/>
</dbReference>
<evidence type="ECO:0000256" key="3">
    <source>
        <dbReference type="ARBA" id="ARBA00022692"/>
    </source>
</evidence>
<dbReference type="AlphaFoldDB" id="A0A3B0XYW7"/>
<evidence type="ECO:0000256" key="2">
    <source>
        <dbReference type="ARBA" id="ARBA00022475"/>
    </source>
</evidence>
<keyword evidence="8" id="KW-0456">Lyase</keyword>
<reference evidence="8" key="1">
    <citation type="submission" date="2018-06" db="EMBL/GenBank/DDBJ databases">
        <authorList>
            <person name="Zhirakovskaya E."/>
        </authorList>
    </citation>
    <scope>NUCLEOTIDE SEQUENCE</scope>
</reference>
<dbReference type="EC" id="4.6.1.1" evidence="8"/>
<feature type="transmembrane region" description="Helical" evidence="6">
    <location>
        <begin position="436"/>
        <end position="460"/>
    </location>
</feature>
<comment type="subcellular location">
    <subcellularLocation>
        <location evidence="1">Cell envelope</location>
    </subcellularLocation>
</comment>
<keyword evidence="5 6" id="KW-0472">Membrane</keyword>
<dbReference type="GO" id="GO:0030313">
    <property type="term" value="C:cell envelope"/>
    <property type="evidence" value="ECO:0007669"/>
    <property type="project" value="UniProtKB-SubCell"/>
</dbReference>
<dbReference type="PANTHER" id="PTHR43081:SF1">
    <property type="entry name" value="ADENYLATE CYCLASE, TERMINAL-DIFFERENTIATION SPECIFIC"/>
    <property type="match status" value="1"/>
</dbReference>
<keyword evidence="2" id="KW-1003">Cell membrane</keyword>
<evidence type="ECO:0000256" key="6">
    <source>
        <dbReference type="SAM" id="Phobius"/>
    </source>
</evidence>
<keyword evidence="4 6" id="KW-1133">Transmembrane helix</keyword>
<evidence type="ECO:0000259" key="7">
    <source>
        <dbReference type="PROSITE" id="PS50125"/>
    </source>
</evidence>
<dbReference type="CDD" id="cd07302">
    <property type="entry name" value="CHD"/>
    <property type="match status" value="1"/>
</dbReference>
<sequence>MLKQRTLRFSLGLLVTFILIAHTGGILPLRFIKTLENFSYDFHMQLSLPSELDRKVVIIDIDEKSLSSIGQWPWERNKLADIVDSLFEHYKISVLGFDVLFAEKDENSADRILQALSQSAVSQSEDFQKITRDRQDIINRDQVFARSLSSRNIVMGMVFTNDEQHPSALPKDKPRDKLRDNMKGSLPPSIPQITQNLIDNLALINATGYTANIEPLQEQARFGGFFDNPLIDEDGVFRRVPLLQTFNGKAYPSLALAITLATTHASLSNRTLELGYNASDENSKLLQWLYLGETAIPVDERAAVMVPYAGPQRTFQYISAVDILNQSTPRHLLEGKIAVVGTSAAGLADLITTPLESGFPGVEVHANIIQGILDQQIRHKPEYMTGFEILILLLLGFFLSILLPLLSPAWSTLAAVLSTGFILLLDNYAWHQLMVIMSVAPLLILVAALFTINMSYGYFIESRNKRHLTRLFGQYVPPELVDEMSRSQKEINLDGEIRNMTVLFTDVRGFTTLSEKMEPKELTAFINAFLTPLTHVIHHNQGTIDKYMGDAIMAFWGAPLKDPHHARNALNAGMEMLQAIKQLNKELLTQGKAEIKIGIGINTGDMNVGNKGSEFRVDYTVLGDSVNLGSRLEGLTKNYGVDFIVNETTCREVPEYEYRKLDYVKVKGKDKPVTIYEPVGLATEIEASTQQQINNFHLALSHFYAQQWDDAEKILRQLNRQEPERMVYTLYIERIAFFRNKSPGESWDGVYTHTTK</sequence>
<evidence type="ECO:0000256" key="4">
    <source>
        <dbReference type="ARBA" id="ARBA00022989"/>
    </source>
</evidence>
<dbReference type="Gene3D" id="3.30.70.1230">
    <property type="entry name" value="Nucleotide cyclase"/>
    <property type="match status" value="1"/>
</dbReference>
<evidence type="ECO:0000313" key="8">
    <source>
        <dbReference type="EMBL" id="VAW68507.1"/>
    </source>
</evidence>
<dbReference type="SMART" id="SM01080">
    <property type="entry name" value="CHASE2"/>
    <property type="match status" value="1"/>
</dbReference>
<dbReference type="SMART" id="SM00044">
    <property type="entry name" value="CYCc"/>
    <property type="match status" value="1"/>
</dbReference>
<dbReference type="GO" id="GO:0006171">
    <property type="term" value="P:cAMP biosynthetic process"/>
    <property type="evidence" value="ECO:0007669"/>
    <property type="project" value="TreeGrafter"/>
</dbReference>